<organism evidence="1 2">
    <name type="scientific">Cellulomonas aerilata</name>
    <dbReference type="NCBI Taxonomy" id="515326"/>
    <lineage>
        <taxon>Bacteria</taxon>
        <taxon>Bacillati</taxon>
        <taxon>Actinomycetota</taxon>
        <taxon>Actinomycetes</taxon>
        <taxon>Micrococcales</taxon>
        <taxon>Cellulomonadaceae</taxon>
        <taxon>Cellulomonas</taxon>
    </lineage>
</organism>
<dbReference type="OrthoDB" id="3180855at2"/>
<dbReference type="Gene3D" id="3.30.1240.10">
    <property type="match status" value="1"/>
</dbReference>
<evidence type="ECO:0000313" key="2">
    <source>
        <dbReference type="Proteomes" id="UP000321181"/>
    </source>
</evidence>
<keyword evidence="2" id="KW-1185">Reference proteome</keyword>
<proteinExistence type="predicted"/>
<dbReference type="Proteomes" id="UP000321181">
    <property type="component" value="Unassembled WGS sequence"/>
</dbReference>
<dbReference type="GO" id="GO:0000287">
    <property type="term" value="F:magnesium ion binding"/>
    <property type="evidence" value="ECO:0007669"/>
    <property type="project" value="TreeGrafter"/>
</dbReference>
<dbReference type="Pfam" id="PF08282">
    <property type="entry name" value="Hydrolase_3"/>
    <property type="match status" value="1"/>
</dbReference>
<sequence>MATRRAVFLDVDGTYADRGIAPAGHVAAVRAARANGHLVLLCTGRPRCMVLPRLLEAGFDGVVAAAGGYVEVGGVVLRDIRFPGELADRVVRVLDSHGVVYVLEAPDVLLGPSRAEPQLRELLTTHVEQDDPDEPGASDDVLESLRTADVLTGASFGKVTVVDSPVPVPALAAEIGPEVGALPSSLPGMARAAGELYLAGVHKAAGIDVVARHLGFDRRDVIAFGDGMNDVEMLAHAGVGVAIEGAHPRVLAAADRTAPGPALEGLATAFAELGLV</sequence>
<dbReference type="PANTHER" id="PTHR10000:SF25">
    <property type="entry name" value="PHOSPHATASE YKRA-RELATED"/>
    <property type="match status" value="1"/>
</dbReference>
<dbReference type="GO" id="GO:0005829">
    <property type="term" value="C:cytosol"/>
    <property type="evidence" value="ECO:0007669"/>
    <property type="project" value="TreeGrafter"/>
</dbReference>
<comment type="caution">
    <text evidence="1">The sequence shown here is derived from an EMBL/GenBank/DDBJ whole genome shotgun (WGS) entry which is preliminary data.</text>
</comment>
<name>A0A512DBJ8_9CELL</name>
<dbReference type="InterPro" id="IPR036412">
    <property type="entry name" value="HAD-like_sf"/>
</dbReference>
<dbReference type="RefSeq" id="WP_146902448.1">
    <property type="nucleotide sequence ID" value="NZ_BAAARM010000002.1"/>
</dbReference>
<dbReference type="AlphaFoldDB" id="A0A512DBJ8"/>
<dbReference type="PANTHER" id="PTHR10000">
    <property type="entry name" value="PHOSPHOSERINE PHOSPHATASE"/>
    <property type="match status" value="1"/>
</dbReference>
<dbReference type="GO" id="GO:0016791">
    <property type="term" value="F:phosphatase activity"/>
    <property type="evidence" value="ECO:0007669"/>
    <property type="project" value="TreeGrafter"/>
</dbReference>
<dbReference type="SUPFAM" id="SSF56784">
    <property type="entry name" value="HAD-like"/>
    <property type="match status" value="1"/>
</dbReference>
<evidence type="ECO:0000313" key="1">
    <source>
        <dbReference type="EMBL" id="GEO33846.1"/>
    </source>
</evidence>
<dbReference type="InterPro" id="IPR023214">
    <property type="entry name" value="HAD_sf"/>
</dbReference>
<protein>
    <submittedName>
        <fullName evidence="1">Haloacid dehalogenase</fullName>
    </submittedName>
</protein>
<reference evidence="1 2" key="1">
    <citation type="submission" date="2019-07" db="EMBL/GenBank/DDBJ databases">
        <title>Whole genome shotgun sequence of Cellulomonas aerilata NBRC 106308.</title>
        <authorList>
            <person name="Hosoyama A."/>
            <person name="Uohara A."/>
            <person name="Ohji S."/>
            <person name="Ichikawa N."/>
        </authorList>
    </citation>
    <scope>NUCLEOTIDE SEQUENCE [LARGE SCALE GENOMIC DNA]</scope>
    <source>
        <strain evidence="1 2">NBRC 106308</strain>
    </source>
</reference>
<gene>
    <name evidence="1" type="ORF">CAE01nite_15710</name>
</gene>
<dbReference type="EMBL" id="BJYY01000012">
    <property type="protein sequence ID" value="GEO33846.1"/>
    <property type="molecule type" value="Genomic_DNA"/>
</dbReference>
<accession>A0A512DBJ8</accession>
<dbReference type="Gene3D" id="3.40.50.1000">
    <property type="entry name" value="HAD superfamily/HAD-like"/>
    <property type="match status" value="1"/>
</dbReference>